<dbReference type="InterPro" id="IPR018891">
    <property type="entry name" value="AIPR_C"/>
</dbReference>
<evidence type="ECO:0000313" key="3">
    <source>
        <dbReference type="Proteomes" id="UP000494260"/>
    </source>
</evidence>
<feature type="domain" description="Abortive phage infection protein C-terminal" evidence="1">
    <location>
        <begin position="237"/>
        <end position="385"/>
    </location>
</feature>
<dbReference type="RefSeq" id="WP_217484330.1">
    <property type="nucleotide sequence ID" value="NZ_CABVQH010000025.1"/>
</dbReference>
<protein>
    <recommendedName>
        <fullName evidence="1">Abortive phage infection protein C-terminal domain-containing protein</fullName>
    </recommendedName>
</protein>
<accession>A0A6P2YF92</accession>
<dbReference type="Proteomes" id="UP000494260">
    <property type="component" value="Unassembled WGS sequence"/>
</dbReference>
<gene>
    <name evidence="2" type="ORF">BLA18109_05895</name>
</gene>
<dbReference type="EMBL" id="CABVQH010000025">
    <property type="protein sequence ID" value="VWD20404.1"/>
    <property type="molecule type" value="Genomic_DNA"/>
</dbReference>
<evidence type="ECO:0000313" key="2">
    <source>
        <dbReference type="EMBL" id="VWD20404.1"/>
    </source>
</evidence>
<sequence length="571" mass="62925">MATSSKPQSKTSTPDLRKELLTAIDAVAKRGGISRDKAITAWYASTLLGIDEDEAIDAASVDGPEDAGCDFIYIDNDQEVIYVFQGYVSDRPDRSAGIKKWNALIAAIASVRDPVSFKHAGRHDIYELLTEIDASNFSLVFGLVTLASKSDQIARQREATVRSKTYGPDTAFFYEYQESLFDKFVVARAADRNVPEDTLVFSGEVAEVRGEFGQAIVGAAPASELARLHGAYSNQLFEGNVRLFIGERKGSINEKIVDTAHSRPGDFWALNNGITIVADNFERTDGTKYVLRRFSIVNGCQTTVSLSRAIERNQDAGKAQVLVRVVGAKKALLTDIVRYNNTQNPVKLAAVRLLDPIQETLRSAFTTVGYTYAPKQEGAKTVKGPKRIELDRVTQYLAAMSDDTVLEGVAKKAELFDRSYKSIFPRGLKPERVMLAWLLAQEVEAERTSLLVSCDAAVDPVMKAILGIHGTPWGIYVANLLIEQTGSDMSKLTLKKMAADEFRGALYKYAKKAMELYSEIAVNIVTTEDTGVNVRNALRVKPFLDKLKRTLTLRLAKSSTWKLPKLHTVGA</sequence>
<dbReference type="AlphaFoldDB" id="A0A6P2YF92"/>
<name>A0A6P2YF92_BURL3</name>
<reference evidence="2 3" key="1">
    <citation type="submission" date="2019-09" db="EMBL/GenBank/DDBJ databases">
        <authorList>
            <person name="Depoorter E."/>
        </authorList>
    </citation>
    <scope>NUCLEOTIDE SEQUENCE [LARGE SCALE GENOMIC DNA]</scope>
    <source>
        <strain evidence="2">R-18109</strain>
    </source>
</reference>
<organism evidence="2 3">
    <name type="scientific">Burkholderia lata (strain ATCC 17760 / DSM 23089 / LMG 22485 / NCIMB 9086 / R18194 / 383)</name>
    <dbReference type="NCBI Taxonomy" id="482957"/>
    <lineage>
        <taxon>Bacteria</taxon>
        <taxon>Pseudomonadati</taxon>
        <taxon>Pseudomonadota</taxon>
        <taxon>Betaproteobacteria</taxon>
        <taxon>Burkholderiales</taxon>
        <taxon>Burkholderiaceae</taxon>
        <taxon>Burkholderia</taxon>
        <taxon>Burkholderia cepacia complex</taxon>
    </lineage>
</organism>
<dbReference type="Pfam" id="PF10592">
    <property type="entry name" value="AIPR"/>
    <property type="match status" value="1"/>
</dbReference>
<evidence type="ECO:0000259" key="1">
    <source>
        <dbReference type="Pfam" id="PF10592"/>
    </source>
</evidence>
<proteinExistence type="predicted"/>